<feature type="transmembrane region" description="Helical" evidence="6">
    <location>
        <begin position="372"/>
        <end position="390"/>
    </location>
</feature>
<feature type="transmembrane region" description="Helical" evidence="6">
    <location>
        <begin position="222"/>
        <end position="244"/>
    </location>
</feature>
<dbReference type="AlphaFoldDB" id="A0A6A6E0T7"/>
<feature type="transmembrane region" description="Helical" evidence="6">
    <location>
        <begin position="116"/>
        <end position="140"/>
    </location>
</feature>
<feature type="domain" description="Amino acid permease/ SLC12A" evidence="7">
    <location>
        <begin position="5"/>
        <end position="334"/>
    </location>
</feature>
<name>A0A6A6E0T7_9PEZI</name>
<evidence type="ECO:0000256" key="3">
    <source>
        <dbReference type="ARBA" id="ARBA00022989"/>
    </source>
</evidence>
<dbReference type="GO" id="GO:0015171">
    <property type="term" value="F:amino acid transmembrane transporter activity"/>
    <property type="evidence" value="ECO:0007669"/>
    <property type="project" value="TreeGrafter"/>
</dbReference>
<dbReference type="EMBL" id="ML994637">
    <property type="protein sequence ID" value="KAF2184605.1"/>
    <property type="molecule type" value="Genomic_DNA"/>
</dbReference>
<dbReference type="Proteomes" id="UP000800200">
    <property type="component" value="Unassembled WGS sequence"/>
</dbReference>
<proteinExistence type="predicted"/>
<evidence type="ECO:0000259" key="7">
    <source>
        <dbReference type="Pfam" id="PF00324"/>
    </source>
</evidence>
<organism evidence="8 9">
    <name type="scientific">Zopfia rhizophila CBS 207.26</name>
    <dbReference type="NCBI Taxonomy" id="1314779"/>
    <lineage>
        <taxon>Eukaryota</taxon>
        <taxon>Fungi</taxon>
        <taxon>Dikarya</taxon>
        <taxon>Ascomycota</taxon>
        <taxon>Pezizomycotina</taxon>
        <taxon>Dothideomycetes</taxon>
        <taxon>Dothideomycetes incertae sedis</taxon>
        <taxon>Zopfiaceae</taxon>
        <taxon>Zopfia</taxon>
    </lineage>
</organism>
<comment type="subcellular location">
    <subcellularLocation>
        <location evidence="1">Membrane</location>
        <topology evidence="1">Multi-pass membrane protein</topology>
    </subcellularLocation>
</comment>
<feature type="transmembrane region" description="Helical" evidence="6">
    <location>
        <begin position="288"/>
        <end position="311"/>
    </location>
</feature>
<evidence type="ECO:0000256" key="2">
    <source>
        <dbReference type="ARBA" id="ARBA00022692"/>
    </source>
</evidence>
<feature type="transmembrane region" description="Helical" evidence="6">
    <location>
        <begin position="323"/>
        <end position="342"/>
    </location>
</feature>
<evidence type="ECO:0000313" key="8">
    <source>
        <dbReference type="EMBL" id="KAF2184605.1"/>
    </source>
</evidence>
<keyword evidence="3 6" id="KW-1133">Transmembrane helix</keyword>
<feature type="transmembrane region" description="Helical" evidence="6">
    <location>
        <begin position="412"/>
        <end position="435"/>
    </location>
</feature>
<feature type="transmembrane region" description="Helical" evidence="6">
    <location>
        <begin position="44"/>
        <end position="65"/>
    </location>
</feature>
<dbReference type="PANTHER" id="PTHR43341">
    <property type="entry name" value="AMINO ACID PERMEASE"/>
    <property type="match status" value="1"/>
</dbReference>
<dbReference type="Pfam" id="PF00324">
    <property type="entry name" value="AA_permease"/>
    <property type="match status" value="1"/>
</dbReference>
<evidence type="ECO:0000256" key="4">
    <source>
        <dbReference type="ARBA" id="ARBA00023136"/>
    </source>
</evidence>
<dbReference type="PANTHER" id="PTHR43341:SF35">
    <property type="entry name" value="ACID TRANSPORTER, PUTATIVE-RELATED"/>
    <property type="match status" value="1"/>
</dbReference>
<accession>A0A6A6E0T7</accession>
<evidence type="ECO:0000256" key="1">
    <source>
        <dbReference type="ARBA" id="ARBA00004141"/>
    </source>
</evidence>
<protein>
    <recommendedName>
        <fullName evidence="7">Amino acid permease/ SLC12A domain-containing protein</fullName>
    </recommendedName>
</protein>
<keyword evidence="4 6" id="KW-0472">Membrane</keyword>
<gene>
    <name evidence="8" type="ORF">K469DRAFT_739270</name>
</gene>
<evidence type="ECO:0000313" key="9">
    <source>
        <dbReference type="Proteomes" id="UP000800200"/>
    </source>
</evidence>
<sequence>MHSRYIIAGGIVACVLYTLTEMVTCRPLTGTLVDLPHKFLDPAAGFAVGASYTLSNTCSMSILNAQSAELTALLKDKPQRHNIEAGIGIKVFFIALTTISHYFGVKFYGGLERVHIIPSTVIVWFKLNLFVLVCVLMLVINVGDYTSHAFTPGWKPTGFDSAITPVLRSTGVDDAHFGIAGSGGRFFAFLTAATSAMFSCKGGEIVAMTAGNAKHPWKDVPLAMSFVYIVPLSLYPLILLSAGANVNYADPNLPRLWARGKGGMALPPFVIAAQSSALRGLPKALNPFFIISAYTAANTALYAASSCQFFGRTNNGHTPLAAILLYSALGFLSLAGLSKYTYRLKILEKSGLVERDSDLYITRLFKSRWQPLPAYIGIVGRVFVILWSGIPPRYIIITRGHLTSSNNLKSKVAFMFDVIGYYIGPVLFATFYLVYKYPTPRSFRVDLRDLTPSHYVLGHLDSLEQENPNTAPRKPSNANEPQSLTSTVELESPGRAGLSSANHRRGGREGDPSPETIDEAEAQRARRE</sequence>
<dbReference type="InterPro" id="IPR050524">
    <property type="entry name" value="APC_YAT"/>
</dbReference>
<feature type="compositionally biased region" description="Polar residues" evidence="5">
    <location>
        <begin position="465"/>
        <end position="489"/>
    </location>
</feature>
<dbReference type="GO" id="GO:0016020">
    <property type="term" value="C:membrane"/>
    <property type="evidence" value="ECO:0007669"/>
    <property type="project" value="UniProtKB-SubCell"/>
</dbReference>
<dbReference type="Gene3D" id="1.20.1740.10">
    <property type="entry name" value="Amino acid/polyamine transporter I"/>
    <property type="match status" value="1"/>
</dbReference>
<evidence type="ECO:0000256" key="5">
    <source>
        <dbReference type="SAM" id="MobiDB-lite"/>
    </source>
</evidence>
<feature type="transmembrane region" description="Helical" evidence="6">
    <location>
        <begin position="85"/>
        <end position="104"/>
    </location>
</feature>
<dbReference type="InterPro" id="IPR004841">
    <property type="entry name" value="AA-permease/SLC12A_dom"/>
</dbReference>
<reference evidence="8" key="1">
    <citation type="journal article" date="2020" name="Stud. Mycol.">
        <title>101 Dothideomycetes genomes: a test case for predicting lifestyles and emergence of pathogens.</title>
        <authorList>
            <person name="Haridas S."/>
            <person name="Albert R."/>
            <person name="Binder M."/>
            <person name="Bloem J."/>
            <person name="Labutti K."/>
            <person name="Salamov A."/>
            <person name="Andreopoulos B."/>
            <person name="Baker S."/>
            <person name="Barry K."/>
            <person name="Bills G."/>
            <person name="Bluhm B."/>
            <person name="Cannon C."/>
            <person name="Castanera R."/>
            <person name="Culley D."/>
            <person name="Daum C."/>
            <person name="Ezra D."/>
            <person name="Gonzalez J."/>
            <person name="Henrissat B."/>
            <person name="Kuo A."/>
            <person name="Liang C."/>
            <person name="Lipzen A."/>
            <person name="Lutzoni F."/>
            <person name="Magnuson J."/>
            <person name="Mondo S."/>
            <person name="Nolan M."/>
            <person name="Ohm R."/>
            <person name="Pangilinan J."/>
            <person name="Park H.-J."/>
            <person name="Ramirez L."/>
            <person name="Alfaro M."/>
            <person name="Sun H."/>
            <person name="Tritt A."/>
            <person name="Yoshinaga Y."/>
            <person name="Zwiers L.-H."/>
            <person name="Turgeon B."/>
            <person name="Goodwin S."/>
            <person name="Spatafora J."/>
            <person name="Crous P."/>
            <person name="Grigoriev I."/>
        </authorList>
    </citation>
    <scope>NUCLEOTIDE SEQUENCE</scope>
    <source>
        <strain evidence="8">CBS 207.26</strain>
    </source>
</reference>
<keyword evidence="9" id="KW-1185">Reference proteome</keyword>
<keyword evidence="2 6" id="KW-0812">Transmembrane</keyword>
<dbReference type="OrthoDB" id="3900342at2759"/>
<feature type="region of interest" description="Disordered" evidence="5">
    <location>
        <begin position="464"/>
        <end position="528"/>
    </location>
</feature>
<evidence type="ECO:0000256" key="6">
    <source>
        <dbReference type="SAM" id="Phobius"/>
    </source>
</evidence>